<dbReference type="InterPro" id="IPR056556">
    <property type="entry name" value="NTE1_P-loop_dom"/>
</dbReference>
<dbReference type="GO" id="GO:0004622">
    <property type="term" value="F:phosphatidylcholine lysophospholipase activity"/>
    <property type="evidence" value="ECO:0007669"/>
    <property type="project" value="UniProtKB-ARBA"/>
</dbReference>
<dbReference type="InterPro" id="IPR050301">
    <property type="entry name" value="NTE"/>
</dbReference>
<evidence type="ECO:0000256" key="5">
    <source>
        <dbReference type="ARBA" id="ARBA00022801"/>
    </source>
</evidence>
<protein>
    <recommendedName>
        <fullName evidence="15">Cyclic nucleotide-binding protein</fullName>
    </recommendedName>
</protein>
<evidence type="ECO:0000259" key="11">
    <source>
        <dbReference type="PROSITE" id="PS50042"/>
    </source>
</evidence>
<evidence type="ECO:0000256" key="8">
    <source>
        <dbReference type="ARBA" id="ARBA00023098"/>
    </source>
</evidence>
<dbReference type="InterPro" id="IPR002641">
    <property type="entry name" value="PNPLA_dom"/>
</dbReference>
<evidence type="ECO:0000259" key="12">
    <source>
        <dbReference type="PROSITE" id="PS51635"/>
    </source>
</evidence>
<dbReference type="OrthoDB" id="5290098at2"/>
<evidence type="ECO:0008006" key="15">
    <source>
        <dbReference type="Google" id="ProtNLM"/>
    </source>
</evidence>
<comment type="subcellular location">
    <subcellularLocation>
        <location evidence="2">Cytoplasm</location>
    </subcellularLocation>
    <subcellularLocation>
        <location evidence="1">Membrane</location>
    </subcellularLocation>
</comment>
<feature type="short sequence motif" description="DGA/G" evidence="10">
    <location>
        <begin position="456"/>
        <end position="458"/>
    </location>
</feature>
<gene>
    <name evidence="13" type="ORF">C7S18_00520</name>
</gene>
<dbReference type="InterPro" id="IPR000595">
    <property type="entry name" value="cNMP-bd_dom"/>
</dbReference>
<keyword evidence="4" id="KW-0812">Transmembrane</keyword>
<keyword evidence="6 10" id="KW-0442">Lipid degradation</keyword>
<reference evidence="13 14" key="2">
    <citation type="submission" date="2018-03" db="EMBL/GenBank/DDBJ databases">
        <authorList>
            <person name="Keele B.F."/>
        </authorList>
    </citation>
    <scope>NUCLEOTIDE SEQUENCE [LARGE SCALE GENOMIC DNA]</scope>
    <source>
        <strain evidence="13 14">D13</strain>
    </source>
</reference>
<dbReference type="RefSeq" id="WP_106889699.1">
    <property type="nucleotide sequence ID" value="NZ_CP027860.1"/>
</dbReference>
<keyword evidence="7" id="KW-1133">Transmembrane helix</keyword>
<feature type="domain" description="PNPLA" evidence="12">
    <location>
        <begin position="309"/>
        <end position="469"/>
    </location>
</feature>
<dbReference type="Proteomes" id="UP000241074">
    <property type="component" value="Chromosome"/>
</dbReference>
<dbReference type="EMBL" id="CP027860">
    <property type="protein sequence ID" value="AVP95770.1"/>
    <property type="molecule type" value="Genomic_DNA"/>
</dbReference>
<dbReference type="Pfam" id="PF00027">
    <property type="entry name" value="cNMP_binding"/>
    <property type="match status" value="1"/>
</dbReference>
<dbReference type="Gene3D" id="2.60.120.10">
    <property type="entry name" value="Jelly Rolls"/>
    <property type="match status" value="1"/>
</dbReference>
<evidence type="ECO:0000256" key="6">
    <source>
        <dbReference type="ARBA" id="ARBA00022963"/>
    </source>
</evidence>
<proteinExistence type="inferred from homology"/>
<evidence type="ECO:0000313" key="13">
    <source>
        <dbReference type="EMBL" id="AVP95770.1"/>
    </source>
</evidence>
<reference evidence="13 14" key="1">
    <citation type="submission" date="2018-03" db="EMBL/GenBank/DDBJ databases">
        <title>Ahniella affigens gen. nov., sp. nov., a gammaproteobacterium isolated from sandy soil near a stream.</title>
        <authorList>
            <person name="Ko Y."/>
            <person name="Kim J.-H."/>
        </authorList>
    </citation>
    <scope>NUCLEOTIDE SEQUENCE [LARGE SCALE GENOMIC DNA]</scope>
    <source>
        <strain evidence="13 14">D13</strain>
    </source>
</reference>
<evidence type="ECO:0000256" key="10">
    <source>
        <dbReference type="PROSITE-ProRule" id="PRU01161"/>
    </source>
</evidence>
<dbReference type="SUPFAM" id="SSF52151">
    <property type="entry name" value="FabD/lysophospholipase-like"/>
    <property type="match status" value="1"/>
</dbReference>
<name>A0A2P1PLQ9_9GAMM</name>
<evidence type="ECO:0000256" key="7">
    <source>
        <dbReference type="ARBA" id="ARBA00022989"/>
    </source>
</evidence>
<keyword evidence="8 10" id="KW-0443">Lipid metabolism</keyword>
<dbReference type="GO" id="GO:0016020">
    <property type="term" value="C:membrane"/>
    <property type="evidence" value="ECO:0007669"/>
    <property type="project" value="UniProtKB-SubCell"/>
</dbReference>
<dbReference type="InterPro" id="IPR014710">
    <property type="entry name" value="RmlC-like_jellyroll"/>
</dbReference>
<evidence type="ECO:0000256" key="2">
    <source>
        <dbReference type="ARBA" id="ARBA00004496"/>
    </source>
</evidence>
<dbReference type="SUPFAM" id="SSF51206">
    <property type="entry name" value="cAMP-binding domain-like"/>
    <property type="match status" value="1"/>
</dbReference>
<dbReference type="GO" id="GO:0005737">
    <property type="term" value="C:cytoplasm"/>
    <property type="evidence" value="ECO:0007669"/>
    <property type="project" value="UniProtKB-SubCell"/>
</dbReference>
<dbReference type="SMART" id="SM00100">
    <property type="entry name" value="cNMP"/>
    <property type="match status" value="1"/>
</dbReference>
<dbReference type="Gene3D" id="3.40.1090.10">
    <property type="entry name" value="Cytosolic phospholipase A2 catalytic domain"/>
    <property type="match status" value="1"/>
</dbReference>
<accession>A0A2P1PLQ9</accession>
<sequence length="587" mass="64959">MTPGSTEFLRARQLLDGLPWFQGLPEDARNLLAAGCSWHHLPGGDVLFYEGESADAVYLIARGSLGAFRKRDDDVQSIGEMFAGESVGELGVLTGRPRVATVRALRDSELLKLPGSHLETLANQFPQALLGLARLALKRAGQGGARRYDSAPRTIALLPQCAGAPIREFASQLLMRLSRFGRVRLLTSSDAHHSIEWCLQQEEDARFVLYLADESSGDWRERCRRQADAWLLLALSDETPGAFAEVLQPVPHPDAPRPEHLVLLHRDKPRLGAGKRWLKTRPRAQLHHVRHEPDVGRLARLLCQQALGLVLSGGGARGFAHLGVIKALREANFEIDAVGGTSMGAVIGAGLAADWSTEEMIEVFRRAFYDTNPLSDWTLPLISLVSGHKQSKLLQDSFGDRDIEDLILPYFCVSANLTHGNAVVHRSGPLWYWLRASTAIPGIVPPLMHRGEVYVDGGVINNFPVDVMRDLHHGEIIAVDVGGDYRLRAEQDETELPPIWQLFSEWFGPKRRPTLRQVLLRAGMVNSGSAAQQARALSSLLLAPPLGDIDLLEWKAYYRAIDRGYQYALRMIGGDKDALMQETPALW</sequence>
<evidence type="ECO:0000256" key="4">
    <source>
        <dbReference type="ARBA" id="ARBA00022692"/>
    </source>
</evidence>
<feature type="short sequence motif" description="GXGXXG" evidence="10">
    <location>
        <begin position="313"/>
        <end position="318"/>
    </location>
</feature>
<dbReference type="PROSITE" id="PS51635">
    <property type="entry name" value="PNPLA"/>
    <property type="match status" value="1"/>
</dbReference>
<comment type="similarity">
    <text evidence="3">Belongs to the NTE family.</text>
</comment>
<dbReference type="KEGG" id="xba:C7S18_00520"/>
<dbReference type="PANTHER" id="PTHR14226:SF29">
    <property type="entry name" value="NEUROPATHY TARGET ESTERASE SWS"/>
    <property type="match status" value="1"/>
</dbReference>
<dbReference type="AlphaFoldDB" id="A0A2P1PLQ9"/>
<organism evidence="13 14">
    <name type="scientific">Ahniella affigens</name>
    <dbReference type="NCBI Taxonomy" id="2021234"/>
    <lineage>
        <taxon>Bacteria</taxon>
        <taxon>Pseudomonadati</taxon>
        <taxon>Pseudomonadota</taxon>
        <taxon>Gammaproteobacteria</taxon>
        <taxon>Lysobacterales</taxon>
        <taxon>Rhodanobacteraceae</taxon>
        <taxon>Ahniella</taxon>
    </lineage>
</organism>
<dbReference type="CDD" id="cd07205">
    <property type="entry name" value="Pat_PNPLA6_PNPLA7_NTE1_like"/>
    <property type="match status" value="1"/>
</dbReference>
<keyword evidence="5 10" id="KW-0378">Hydrolase</keyword>
<dbReference type="InterPro" id="IPR016035">
    <property type="entry name" value="Acyl_Trfase/lysoPLipase"/>
</dbReference>
<dbReference type="PROSITE" id="PS50042">
    <property type="entry name" value="CNMP_BINDING_3"/>
    <property type="match status" value="1"/>
</dbReference>
<evidence type="ECO:0000313" key="14">
    <source>
        <dbReference type="Proteomes" id="UP000241074"/>
    </source>
</evidence>
<keyword evidence="9" id="KW-0472">Membrane</keyword>
<keyword evidence="14" id="KW-1185">Reference proteome</keyword>
<dbReference type="Pfam" id="PF01734">
    <property type="entry name" value="Patatin"/>
    <property type="match status" value="1"/>
</dbReference>
<dbReference type="CDD" id="cd00038">
    <property type="entry name" value="CAP_ED"/>
    <property type="match status" value="1"/>
</dbReference>
<evidence type="ECO:0000256" key="3">
    <source>
        <dbReference type="ARBA" id="ARBA00006636"/>
    </source>
</evidence>
<feature type="domain" description="Cyclic nucleotide-binding" evidence="11">
    <location>
        <begin position="20"/>
        <end position="121"/>
    </location>
</feature>
<evidence type="ECO:0000256" key="9">
    <source>
        <dbReference type="ARBA" id="ARBA00023136"/>
    </source>
</evidence>
<dbReference type="GO" id="GO:0016042">
    <property type="term" value="P:lipid catabolic process"/>
    <property type="evidence" value="ECO:0007669"/>
    <property type="project" value="UniProtKB-UniRule"/>
</dbReference>
<feature type="active site" description="Proton acceptor" evidence="10">
    <location>
        <position position="456"/>
    </location>
</feature>
<feature type="short sequence motif" description="GXSXG" evidence="10">
    <location>
        <begin position="340"/>
        <end position="344"/>
    </location>
</feature>
<dbReference type="Pfam" id="PF24179">
    <property type="entry name" value="NTE_Ploop"/>
    <property type="match status" value="1"/>
</dbReference>
<feature type="active site" description="Nucleophile" evidence="10">
    <location>
        <position position="342"/>
    </location>
</feature>
<dbReference type="InterPro" id="IPR018490">
    <property type="entry name" value="cNMP-bd_dom_sf"/>
</dbReference>
<evidence type="ECO:0000256" key="1">
    <source>
        <dbReference type="ARBA" id="ARBA00004370"/>
    </source>
</evidence>
<dbReference type="PANTHER" id="PTHR14226">
    <property type="entry name" value="NEUROPATHY TARGET ESTERASE/SWISS CHEESE D.MELANOGASTER"/>
    <property type="match status" value="1"/>
</dbReference>